<dbReference type="InterPro" id="IPR013013">
    <property type="entry name" value="PTS_EIIC_1"/>
</dbReference>
<dbReference type="PANTHER" id="PTHR30009">
    <property type="entry name" value="CYTOCHROME C-TYPE SYNTHESIS PROTEIN AND PTS TRANSMEMBRANE COMPONENT"/>
    <property type="match status" value="1"/>
</dbReference>
<evidence type="ECO:0000256" key="3">
    <source>
        <dbReference type="ARBA" id="ARBA00022475"/>
    </source>
</evidence>
<protein>
    <submittedName>
        <fullName evidence="11">PTS glucose transporter subunit IIBC</fullName>
    </submittedName>
</protein>
<evidence type="ECO:0000256" key="2">
    <source>
        <dbReference type="ARBA" id="ARBA00022448"/>
    </source>
</evidence>
<evidence type="ECO:0000313" key="11">
    <source>
        <dbReference type="EMBL" id="RHF71672.1"/>
    </source>
</evidence>
<gene>
    <name evidence="11" type="ORF">DW663_08155</name>
</gene>
<comment type="subcellular location">
    <subcellularLocation>
        <location evidence="1">Cell membrane</location>
        <topology evidence="1">Multi-pass membrane protein</topology>
    </subcellularLocation>
</comment>
<evidence type="ECO:0000313" key="12">
    <source>
        <dbReference type="Proteomes" id="UP000284676"/>
    </source>
</evidence>
<keyword evidence="8 9" id="KW-0472">Membrane</keyword>
<dbReference type="GO" id="GO:0008982">
    <property type="term" value="F:protein-N(PI)-phosphohistidine-sugar phosphotransferase activity"/>
    <property type="evidence" value="ECO:0007669"/>
    <property type="project" value="InterPro"/>
</dbReference>
<feature type="transmembrane region" description="Helical" evidence="9">
    <location>
        <begin position="359"/>
        <end position="376"/>
    </location>
</feature>
<feature type="transmembrane region" description="Helical" evidence="9">
    <location>
        <begin position="200"/>
        <end position="218"/>
    </location>
</feature>
<comment type="caution">
    <text evidence="11">The sequence shown here is derived from an EMBL/GenBank/DDBJ whole genome shotgun (WGS) entry which is preliminary data.</text>
</comment>
<dbReference type="GO" id="GO:0009401">
    <property type="term" value="P:phosphoenolpyruvate-dependent sugar phosphotransferase system"/>
    <property type="evidence" value="ECO:0007669"/>
    <property type="project" value="UniProtKB-KW"/>
</dbReference>
<feature type="transmembrane region" description="Helical" evidence="9">
    <location>
        <begin position="21"/>
        <end position="42"/>
    </location>
</feature>
<dbReference type="Proteomes" id="UP000284676">
    <property type="component" value="Unassembled WGS sequence"/>
</dbReference>
<dbReference type="PROSITE" id="PS51103">
    <property type="entry name" value="PTS_EIIC_TYPE_1"/>
    <property type="match status" value="1"/>
</dbReference>
<name>A0A414PTE2_FUSMR</name>
<evidence type="ECO:0000256" key="5">
    <source>
        <dbReference type="ARBA" id="ARBA00022683"/>
    </source>
</evidence>
<evidence type="ECO:0000256" key="4">
    <source>
        <dbReference type="ARBA" id="ARBA00022597"/>
    </source>
</evidence>
<keyword evidence="6 9" id="KW-0812">Transmembrane</keyword>
<feature type="transmembrane region" description="Helical" evidence="9">
    <location>
        <begin position="127"/>
        <end position="149"/>
    </location>
</feature>
<keyword evidence="2" id="KW-0813">Transport</keyword>
<feature type="domain" description="PTS EIIC type-1" evidence="10">
    <location>
        <begin position="4"/>
        <end position="415"/>
    </location>
</feature>
<dbReference type="Pfam" id="PF02378">
    <property type="entry name" value="PTS_EIIC"/>
    <property type="match status" value="1"/>
</dbReference>
<reference evidence="11 12" key="1">
    <citation type="submission" date="2018-08" db="EMBL/GenBank/DDBJ databases">
        <title>A genome reference for cultivated species of the human gut microbiota.</title>
        <authorList>
            <person name="Zou Y."/>
            <person name="Xue W."/>
            <person name="Luo G."/>
        </authorList>
    </citation>
    <scope>NUCLEOTIDE SEQUENCE [LARGE SCALE GENOMIC DNA]</scope>
    <source>
        <strain evidence="11 12">AM25-1</strain>
    </source>
</reference>
<evidence type="ECO:0000256" key="8">
    <source>
        <dbReference type="ARBA" id="ARBA00023136"/>
    </source>
</evidence>
<evidence type="ECO:0000256" key="7">
    <source>
        <dbReference type="ARBA" id="ARBA00022989"/>
    </source>
</evidence>
<dbReference type="EMBL" id="QRHL01000013">
    <property type="protein sequence ID" value="RHF71672.1"/>
    <property type="molecule type" value="Genomic_DNA"/>
</dbReference>
<sequence>MEIWRRTRFGEEFSKGILIPVFILPIVGILLAFGVLLTNKAIPLANIEKIFEFGTILKNSVLSIFINLSPVFCVGIAAGMAKSKKGNAALNAIVLFFIFIYSMNSFMKLNSLLIDGNLSGTGQGNILGVQILDMGVFLGIILGVLTAIIHNKYFGIEFNGAMRLYGGANLALLIGIPIVIILSIILTYSWPLIQTGISKMTNLIVSTGSFGVGLYGFLERILIPTGLHHLLWVPVELSSVSGSGVVDGVYLEGVRNIAMAELASSNVDRLGPGAVYLTKAMSKMFELVGAAYAIYKCADEENKTKVKALLIPAVGAAVTAGVTEPLEFSFLFTAPILFVVHAILAGIGMAIVAILDIRVIAVSGGIEFLAMMLPVGAKGDTIKFIIVGIVQIVIYYYIFRFLITKLNLKTPGRGNATKLYTKGEYNEAHEKGKDIDLEKKLN</sequence>
<feature type="transmembrane region" description="Helical" evidence="9">
    <location>
        <begin position="62"/>
        <end position="81"/>
    </location>
</feature>
<keyword evidence="4 11" id="KW-0762">Sugar transport</keyword>
<keyword evidence="5" id="KW-0598">Phosphotransferase system</keyword>
<feature type="transmembrane region" description="Helical" evidence="9">
    <location>
        <begin position="170"/>
        <end position="188"/>
    </location>
</feature>
<dbReference type="PANTHER" id="PTHR30009:SF24">
    <property type="entry name" value="PTS SYSTEM, IIBC COMPONENT"/>
    <property type="match status" value="1"/>
</dbReference>
<evidence type="ECO:0000256" key="1">
    <source>
        <dbReference type="ARBA" id="ARBA00004651"/>
    </source>
</evidence>
<evidence type="ECO:0000259" key="10">
    <source>
        <dbReference type="PROSITE" id="PS51103"/>
    </source>
</evidence>
<accession>A0A414PTE2</accession>
<feature type="transmembrane region" description="Helical" evidence="9">
    <location>
        <begin position="306"/>
        <end position="323"/>
    </location>
</feature>
<dbReference type="GO" id="GO:0090563">
    <property type="term" value="F:protein-phosphocysteine-sugar phosphotransferase activity"/>
    <property type="evidence" value="ECO:0007669"/>
    <property type="project" value="TreeGrafter"/>
</dbReference>
<dbReference type="AlphaFoldDB" id="A0A414PTE2"/>
<evidence type="ECO:0000256" key="6">
    <source>
        <dbReference type="ARBA" id="ARBA00022692"/>
    </source>
</evidence>
<proteinExistence type="predicted"/>
<keyword evidence="7 9" id="KW-1133">Transmembrane helix</keyword>
<keyword evidence="3" id="KW-1003">Cell membrane</keyword>
<dbReference type="GO" id="GO:0005886">
    <property type="term" value="C:plasma membrane"/>
    <property type="evidence" value="ECO:0007669"/>
    <property type="project" value="UniProtKB-SubCell"/>
</dbReference>
<feature type="transmembrane region" description="Helical" evidence="9">
    <location>
        <begin position="329"/>
        <end position="352"/>
    </location>
</feature>
<organism evidence="11 12">
    <name type="scientific">Fusobacterium mortiferum</name>
    <dbReference type="NCBI Taxonomy" id="850"/>
    <lineage>
        <taxon>Bacteria</taxon>
        <taxon>Fusobacteriati</taxon>
        <taxon>Fusobacteriota</taxon>
        <taxon>Fusobacteriia</taxon>
        <taxon>Fusobacteriales</taxon>
        <taxon>Fusobacteriaceae</taxon>
        <taxon>Fusobacterium</taxon>
    </lineage>
</organism>
<evidence type="ECO:0000256" key="9">
    <source>
        <dbReference type="SAM" id="Phobius"/>
    </source>
</evidence>
<feature type="transmembrane region" description="Helical" evidence="9">
    <location>
        <begin position="382"/>
        <end position="403"/>
    </location>
</feature>
<dbReference type="InterPro" id="IPR050429">
    <property type="entry name" value="PTS_Glucose_EIICBA"/>
</dbReference>
<feature type="transmembrane region" description="Helical" evidence="9">
    <location>
        <begin position="88"/>
        <end position="107"/>
    </location>
</feature>
<dbReference type="InterPro" id="IPR003352">
    <property type="entry name" value="PTS_EIIC"/>
</dbReference>